<comment type="caution">
    <text evidence="5">The sequence shown here is derived from an EMBL/GenBank/DDBJ whole genome shotgun (WGS) entry which is preliminary data.</text>
</comment>
<dbReference type="AlphaFoldDB" id="A0A6V8LJS4"/>
<keyword evidence="2 5" id="KW-0067">ATP-binding</keyword>
<dbReference type="InterPro" id="IPR054547">
    <property type="entry name" value="NNH1"/>
</dbReference>
<dbReference type="SUPFAM" id="SSF52540">
    <property type="entry name" value="P-loop containing nucleoside triphosphate hydrolases"/>
    <property type="match status" value="1"/>
</dbReference>
<dbReference type="PROSITE" id="PS50837">
    <property type="entry name" value="NACHT"/>
    <property type="match status" value="1"/>
</dbReference>
<name>A0A6V8LJS4_9ACTN</name>
<evidence type="ECO:0000256" key="2">
    <source>
        <dbReference type="ARBA" id="ARBA00022840"/>
    </source>
</evidence>
<gene>
    <name evidence="5" type="ORF">Prum_080680</name>
</gene>
<feature type="domain" description="NACHT" evidence="4">
    <location>
        <begin position="288"/>
        <end position="621"/>
    </location>
</feature>
<evidence type="ECO:0000256" key="3">
    <source>
        <dbReference type="SAM" id="MobiDB-lite"/>
    </source>
</evidence>
<keyword evidence="1" id="KW-0547">Nucleotide-binding</keyword>
<evidence type="ECO:0000256" key="1">
    <source>
        <dbReference type="ARBA" id="ARBA00022741"/>
    </source>
</evidence>
<reference evidence="5 6" key="1">
    <citation type="submission" date="2020-03" db="EMBL/GenBank/DDBJ databases">
        <title>Whole genome shotgun sequence of Phytohabitans rumicis NBRC 108638.</title>
        <authorList>
            <person name="Komaki H."/>
            <person name="Tamura T."/>
        </authorList>
    </citation>
    <scope>NUCLEOTIDE SEQUENCE [LARGE SCALE GENOMIC DNA]</scope>
    <source>
        <strain evidence="5 6">NBRC 108638</strain>
    </source>
</reference>
<dbReference type="Proteomes" id="UP000482960">
    <property type="component" value="Unassembled WGS sequence"/>
</dbReference>
<dbReference type="InterPro" id="IPR032675">
    <property type="entry name" value="LRR_dom_sf"/>
</dbReference>
<dbReference type="GO" id="GO:0005524">
    <property type="term" value="F:ATP binding"/>
    <property type="evidence" value="ECO:0007669"/>
    <property type="project" value="UniProtKB-KW"/>
</dbReference>
<evidence type="ECO:0000313" key="6">
    <source>
        <dbReference type="Proteomes" id="UP000482960"/>
    </source>
</evidence>
<dbReference type="Gene3D" id="3.80.10.10">
    <property type="entry name" value="Ribonuclease Inhibitor"/>
    <property type="match status" value="2"/>
</dbReference>
<dbReference type="InterPro" id="IPR027417">
    <property type="entry name" value="P-loop_NTPase"/>
</dbReference>
<sequence>MTTVEAALVKVGQAVVVPAFRWWLAERRRREEATLPLGELINRRFTDGFARRKLEREVAAMTDAVAERLAPLQRAGDLPDHERRAALDAVVDAFTVVAADEALFAADADGARLAALIRVRAADRPDRAGLSDAAARLYDVVLDECCDVYVRAVVHLASFAPRATAEVLSRLAGQAEQLAQILARLPVRSLDAPAGTGEDEQFRHRYLSHLSSTLDEMELFGVDVRNYRPRATLSVAYVSLAVSADAPARRRGGRDRGWTPGLLRGTDPDRDATADASVRVEQALARSHRTLLRGEAGSGKTTVLKWLAVTAARAAFAAELTGWNGHVPFLVVLRRYVDEPLPRPEQFVAACAPAIAGLEPPGWAHRRLASGHAVLLVDGVDELTATARRHVRDWLRDLLAAYPEMKVVVTSRPPAAAGRWLAAERFGPAMLERMSPADVRALIAHWHRAVRDGDLPCPPDDLPRYENALVGRLDANTHLQGLATSPLLCAMLCALNLDRRTHLPRDRMSLYAAAVDLLLERRDEERDIAAEVALSGRDKLQLIQYLAWRMSLNNEAEIPQHLAVARLGEKREAMPQVAAGAQSIFEHLLHRSGLLREPVAGRVDFVHRTFQEYLTAREAADRADVGMLVEKAHRDAWRDVVVMAAGHANGRVREDLLAGVLDRADAEPAHRRALRLVAAACLETVPALDPELLDRVRAAIDALVPPRGRSEARSLAGVGEPLLHHLPRSLAHLSEPASAGTVLAAALVNGPEALDVLAGYAADPRPEVQRHLASVWTYFDPEEYARRVLADAPLVDGTVSVSDPLLLPAVRHLRRLAALDVVVTTPLDLAALDGVPHLHGLHLHGGTPSRLDVLRGHRDLRELVVHRYADPADPAGLAALTQLRTLNFYGYADIDDLSFLWDLGGLERLGLSPVRGVTDFAPLAGLDQLVGLTLGDPQGLDYASLPAMSRMEDLWVSRGPAPDGGLAGLIALAPHLRWLGLPGSDWLTDLAPLAGLTGLTGLGIGQTAVSDLSPLAGLHLLDYLNLGYCREITDLTPLRDLRRLRDLYVYDLAVDLAPLAHHRHLTIYASEGRELRGVEQLGPGVKLRYV</sequence>
<dbReference type="SUPFAM" id="SSF52058">
    <property type="entry name" value="L domain-like"/>
    <property type="match status" value="1"/>
</dbReference>
<dbReference type="Gene3D" id="3.40.50.300">
    <property type="entry name" value="P-loop containing nucleotide triphosphate hydrolases"/>
    <property type="match status" value="1"/>
</dbReference>
<evidence type="ECO:0000313" key="5">
    <source>
        <dbReference type="EMBL" id="GFJ94426.1"/>
    </source>
</evidence>
<dbReference type="RefSeq" id="WP_218577564.1">
    <property type="nucleotide sequence ID" value="NZ_BAABJB010000028.1"/>
</dbReference>
<accession>A0A6V8LJS4</accession>
<dbReference type="PANTHER" id="PTHR46844:SF1">
    <property type="entry name" value="SLR5058 PROTEIN"/>
    <property type="match status" value="1"/>
</dbReference>
<organism evidence="5 6">
    <name type="scientific">Phytohabitans rumicis</name>
    <dbReference type="NCBI Taxonomy" id="1076125"/>
    <lineage>
        <taxon>Bacteria</taxon>
        <taxon>Bacillati</taxon>
        <taxon>Actinomycetota</taxon>
        <taxon>Actinomycetes</taxon>
        <taxon>Micromonosporales</taxon>
        <taxon>Micromonosporaceae</taxon>
    </lineage>
</organism>
<dbReference type="PANTHER" id="PTHR46844">
    <property type="entry name" value="SLR5058 PROTEIN"/>
    <property type="match status" value="1"/>
</dbReference>
<evidence type="ECO:0000259" key="4">
    <source>
        <dbReference type="PROSITE" id="PS50837"/>
    </source>
</evidence>
<reference evidence="5 6" key="2">
    <citation type="submission" date="2020-03" db="EMBL/GenBank/DDBJ databases">
        <authorList>
            <person name="Ichikawa N."/>
            <person name="Kimura A."/>
            <person name="Kitahashi Y."/>
            <person name="Uohara A."/>
        </authorList>
    </citation>
    <scope>NUCLEOTIDE SEQUENCE [LARGE SCALE GENOMIC DNA]</scope>
    <source>
        <strain evidence="5 6">NBRC 108638</strain>
    </source>
</reference>
<feature type="region of interest" description="Disordered" evidence="3">
    <location>
        <begin position="249"/>
        <end position="274"/>
    </location>
</feature>
<proteinExistence type="predicted"/>
<protein>
    <submittedName>
        <fullName evidence="5">ATP-binding protein</fullName>
    </submittedName>
</protein>
<dbReference type="InterPro" id="IPR007111">
    <property type="entry name" value="NACHT_NTPase"/>
</dbReference>
<keyword evidence="6" id="KW-1185">Reference proteome</keyword>
<dbReference type="Pfam" id="PF05729">
    <property type="entry name" value="NACHT"/>
    <property type="match status" value="1"/>
</dbReference>
<dbReference type="Pfam" id="PF22733">
    <property type="entry name" value="NNH1"/>
    <property type="match status" value="1"/>
</dbReference>
<dbReference type="EMBL" id="BLPG01000001">
    <property type="protein sequence ID" value="GFJ94426.1"/>
    <property type="molecule type" value="Genomic_DNA"/>
</dbReference>